<proteinExistence type="predicted"/>
<dbReference type="GO" id="GO:0052816">
    <property type="term" value="F:long-chain fatty acyl-CoA hydrolase activity"/>
    <property type="evidence" value="ECO:0007669"/>
    <property type="project" value="TreeGrafter"/>
</dbReference>
<sequence>MELITTTIMKKSDEGVHGNIFGGTLMSLIDDSAASYAAQICDTSRIVTIKIDELLFKSPVKVGSLLKIYGKVEKFGTTSIKLYIEVRKHNVHTGKQEAVTQTYITFVRIDGDGKAIPIHQYVKDRYHERYEKYGKGLLSLDEKHNND</sequence>
<name>A0A6J5L9J4_9CAUD</name>
<dbReference type="InterPro" id="IPR033120">
    <property type="entry name" value="HOTDOG_ACOT"/>
</dbReference>
<feature type="domain" description="HotDog ACOT-type" evidence="2">
    <location>
        <begin position="1"/>
        <end position="112"/>
    </location>
</feature>
<keyword evidence="1" id="KW-0378">Hydrolase</keyword>
<evidence type="ECO:0000259" key="2">
    <source>
        <dbReference type="PROSITE" id="PS51770"/>
    </source>
</evidence>
<accession>A0A6J5L9J4</accession>
<dbReference type="PANTHER" id="PTHR11049:SF31">
    <property type="entry name" value="HOTDOG ACOT-TYPE DOMAIN-CONTAINING PROTEIN"/>
    <property type="match status" value="1"/>
</dbReference>
<evidence type="ECO:0000256" key="1">
    <source>
        <dbReference type="ARBA" id="ARBA00022801"/>
    </source>
</evidence>
<protein>
    <submittedName>
        <fullName evidence="3">Acyl-CoA esterase</fullName>
    </submittedName>
</protein>
<dbReference type="Pfam" id="PF03061">
    <property type="entry name" value="4HBT"/>
    <property type="match status" value="1"/>
</dbReference>
<organism evidence="3">
    <name type="scientific">uncultured Caudovirales phage</name>
    <dbReference type="NCBI Taxonomy" id="2100421"/>
    <lineage>
        <taxon>Viruses</taxon>
        <taxon>Duplodnaviria</taxon>
        <taxon>Heunggongvirae</taxon>
        <taxon>Uroviricota</taxon>
        <taxon>Caudoviricetes</taxon>
        <taxon>Peduoviridae</taxon>
        <taxon>Maltschvirus</taxon>
        <taxon>Maltschvirus maltsch</taxon>
    </lineage>
</organism>
<dbReference type="CDD" id="cd03442">
    <property type="entry name" value="BFIT_BACH"/>
    <property type="match status" value="1"/>
</dbReference>
<dbReference type="PANTHER" id="PTHR11049">
    <property type="entry name" value="ACYL COENZYME A THIOESTER HYDROLASE"/>
    <property type="match status" value="1"/>
</dbReference>
<evidence type="ECO:0000313" key="3">
    <source>
        <dbReference type="EMBL" id="CAB4130052.1"/>
    </source>
</evidence>
<dbReference type="SUPFAM" id="SSF54637">
    <property type="entry name" value="Thioesterase/thiol ester dehydrase-isomerase"/>
    <property type="match status" value="1"/>
</dbReference>
<dbReference type="InterPro" id="IPR006683">
    <property type="entry name" value="Thioestr_dom"/>
</dbReference>
<dbReference type="GO" id="GO:0009062">
    <property type="term" value="P:fatty acid catabolic process"/>
    <property type="evidence" value="ECO:0007669"/>
    <property type="project" value="TreeGrafter"/>
</dbReference>
<reference evidence="3" key="1">
    <citation type="submission" date="2020-04" db="EMBL/GenBank/DDBJ databases">
        <authorList>
            <person name="Chiriac C."/>
            <person name="Salcher M."/>
            <person name="Ghai R."/>
            <person name="Kavagutti S V."/>
        </authorList>
    </citation>
    <scope>NUCLEOTIDE SEQUENCE</scope>
</reference>
<gene>
    <name evidence="3" type="ORF">UFOVP117_231</name>
</gene>
<dbReference type="Gene3D" id="3.10.129.10">
    <property type="entry name" value="Hotdog Thioesterase"/>
    <property type="match status" value="1"/>
</dbReference>
<dbReference type="PROSITE" id="PS51770">
    <property type="entry name" value="HOTDOG_ACOT"/>
    <property type="match status" value="1"/>
</dbReference>
<dbReference type="GO" id="GO:0006637">
    <property type="term" value="P:acyl-CoA metabolic process"/>
    <property type="evidence" value="ECO:0007669"/>
    <property type="project" value="TreeGrafter"/>
</dbReference>
<dbReference type="EMBL" id="LR796235">
    <property type="protein sequence ID" value="CAB4130052.1"/>
    <property type="molecule type" value="Genomic_DNA"/>
</dbReference>
<dbReference type="InterPro" id="IPR029069">
    <property type="entry name" value="HotDog_dom_sf"/>
</dbReference>
<dbReference type="InterPro" id="IPR040170">
    <property type="entry name" value="Cytosol_ACT"/>
</dbReference>